<sequence length="98" mass="11125">MAEEHPERRIVGSHHVIRTDKYACRTMTQGLFLPNHFRSPVTGASEDSCVLMSKAFTRRKKNANKESCPEKGYETEINHWGYQTDCLVTSHSETALGI</sequence>
<accession>A0A8X6T841</accession>
<comment type="caution">
    <text evidence="1">The sequence shown here is derived from an EMBL/GenBank/DDBJ whole genome shotgun (WGS) entry which is preliminary data.</text>
</comment>
<reference evidence="1" key="1">
    <citation type="submission" date="2020-08" db="EMBL/GenBank/DDBJ databases">
        <title>Multicomponent nature underlies the extraordinary mechanical properties of spider dragline silk.</title>
        <authorList>
            <person name="Kono N."/>
            <person name="Nakamura H."/>
            <person name="Mori M."/>
            <person name="Yoshida Y."/>
            <person name="Ohtoshi R."/>
            <person name="Malay A.D."/>
            <person name="Moran D.A.P."/>
            <person name="Tomita M."/>
            <person name="Numata K."/>
            <person name="Arakawa K."/>
        </authorList>
    </citation>
    <scope>NUCLEOTIDE SEQUENCE</scope>
</reference>
<dbReference type="AlphaFoldDB" id="A0A8X6T841"/>
<name>A0A8X6T841_NEPPI</name>
<dbReference type="EMBL" id="BMAW01098863">
    <property type="protein sequence ID" value="GFS87080.1"/>
    <property type="molecule type" value="Genomic_DNA"/>
</dbReference>
<keyword evidence="3" id="KW-1185">Reference proteome</keyword>
<gene>
    <name evidence="1" type="ORF">NPIL_556241</name>
    <name evidence="2" type="ORF">NPIL_556261</name>
</gene>
<proteinExistence type="predicted"/>
<organism evidence="1 3">
    <name type="scientific">Nephila pilipes</name>
    <name type="common">Giant wood spider</name>
    <name type="synonym">Nephila maculata</name>
    <dbReference type="NCBI Taxonomy" id="299642"/>
    <lineage>
        <taxon>Eukaryota</taxon>
        <taxon>Metazoa</taxon>
        <taxon>Ecdysozoa</taxon>
        <taxon>Arthropoda</taxon>
        <taxon>Chelicerata</taxon>
        <taxon>Arachnida</taxon>
        <taxon>Araneae</taxon>
        <taxon>Araneomorphae</taxon>
        <taxon>Entelegynae</taxon>
        <taxon>Araneoidea</taxon>
        <taxon>Nephilidae</taxon>
        <taxon>Nephila</taxon>
    </lineage>
</organism>
<protein>
    <submittedName>
        <fullName evidence="1">Uncharacterized protein</fullName>
    </submittedName>
</protein>
<evidence type="ECO:0000313" key="3">
    <source>
        <dbReference type="Proteomes" id="UP000887013"/>
    </source>
</evidence>
<dbReference type="Proteomes" id="UP000887013">
    <property type="component" value="Unassembled WGS sequence"/>
</dbReference>
<evidence type="ECO:0000313" key="2">
    <source>
        <dbReference type="EMBL" id="GFS87080.1"/>
    </source>
</evidence>
<dbReference type="EMBL" id="BMAW01098863">
    <property type="protein sequence ID" value="GFS87077.1"/>
    <property type="molecule type" value="Genomic_DNA"/>
</dbReference>
<evidence type="ECO:0000313" key="1">
    <source>
        <dbReference type="EMBL" id="GFS87077.1"/>
    </source>
</evidence>